<sequence length="174" mass="19378">MAAAAHAPVSQPRGQSWRRPLRWSSPHHFPAPCIEQPTGKNTWFASSSSREKAPATRQTIAKPHGMPCHTMAAALRLCRNAADATTLSWTPHPYSGSPCHSRSKEHRCRRLREPAVPVSRRARQQRTPKPSRLLLDVKQAAFGRRRDAEQEVVTASNPTVSDAHSSDRPTDRLT</sequence>
<name>G4ZX67_PHYSP</name>
<dbReference type="InParanoid" id="G4ZX67"/>
<gene>
    <name evidence="2" type="ORF">PHYSODRAFT_336279</name>
</gene>
<dbReference type="RefSeq" id="XP_009532117.1">
    <property type="nucleotide sequence ID" value="XM_009533822.1"/>
</dbReference>
<dbReference type="KEGG" id="psoj:PHYSODRAFT_336279"/>
<evidence type="ECO:0000313" key="3">
    <source>
        <dbReference type="Proteomes" id="UP000002640"/>
    </source>
</evidence>
<evidence type="ECO:0000313" key="2">
    <source>
        <dbReference type="EMBL" id="EGZ11784.1"/>
    </source>
</evidence>
<dbReference type="EMBL" id="JH159157">
    <property type="protein sequence ID" value="EGZ11784.1"/>
    <property type="molecule type" value="Genomic_DNA"/>
</dbReference>
<dbReference type="AlphaFoldDB" id="G4ZX67"/>
<dbReference type="Proteomes" id="UP000002640">
    <property type="component" value="Unassembled WGS sequence"/>
</dbReference>
<feature type="region of interest" description="Disordered" evidence="1">
    <location>
        <begin position="90"/>
        <end position="174"/>
    </location>
</feature>
<accession>G4ZX67</accession>
<proteinExistence type="predicted"/>
<organism evidence="2 3">
    <name type="scientific">Phytophthora sojae (strain P6497)</name>
    <name type="common">Soybean stem and root rot agent</name>
    <name type="synonym">Phytophthora megasperma f. sp. glycines</name>
    <dbReference type="NCBI Taxonomy" id="1094619"/>
    <lineage>
        <taxon>Eukaryota</taxon>
        <taxon>Sar</taxon>
        <taxon>Stramenopiles</taxon>
        <taxon>Oomycota</taxon>
        <taxon>Peronosporomycetes</taxon>
        <taxon>Peronosporales</taxon>
        <taxon>Peronosporaceae</taxon>
        <taxon>Phytophthora</taxon>
    </lineage>
</organism>
<reference evidence="2 3" key="1">
    <citation type="journal article" date="2006" name="Science">
        <title>Phytophthora genome sequences uncover evolutionary origins and mechanisms of pathogenesis.</title>
        <authorList>
            <person name="Tyler B.M."/>
            <person name="Tripathy S."/>
            <person name="Zhang X."/>
            <person name="Dehal P."/>
            <person name="Jiang R.H."/>
            <person name="Aerts A."/>
            <person name="Arredondo F.D."/>
            <person name="Baxter L."/>
            <person name="Bensasson D."/>
            <person name="Beynon J.L."/>
            <person name="Chapman J."/>
            <person name="Damasceno C.M."/>
            <person name="Dorrance A.E."/>
            <person name="Dou D."/>
            <person name="Dickerman A.W."/>
            <person name="Dubchak I.L."/>
            <person name="Garbelotto M."/>
            <person name="Gijzen M."/>
            <person name="Gordon S.G."/>
            <person name="Govers F."/>
            <person name="Grunwald N.J."/>
            <person name="Huang W."/>
            <person name="Ivors K.L."/>
            <person name="Jones R.W."/>
            <person name="Kamoun S."/>
            <person name="Krampis K."/>
            <person name="Lamour K.H."/>
            <person name="Lee M.K."/>
            <person name="McDonald W.H."/>
            <person name="Medina M."/>
            <person name="Meijer H.J."/>
            <person name="Nordberg E.K."/>
            <person name="Maclean D.J."/>
            <person name="Ospina-Giraldo M.D."/>
            <person name="Morris P.F."/>
            <person name="Phuntumart V."/>
            <person name="Putnam N.H."/>
            <person name="Rash S."/>
            <person name="Rose J.K."/>
            <person name="Sakihama Y."/>
            <person name="Salamov A.A."/>
            <person name="Savidor A."/>
            <person name="Scheuring C.F."/>
            <person name="Smith B.M."/>
            <person name="Sobral B.W."/>
            <person name="Terry A."/>
            <person name="Torto-Alalibo T.A."/>
            <person name="Win J."/>
            <person name="Xu Z."/>
            <person name="Zhang H."/>
            <person name="Grigoriev I.V."/>
            <person name="Rokhsar D.S."/>
            <person name="Boore J.L."/>
        </authorList>
    </citation>
    <scope>NUCLEOTIDE SEQUENCE [LARGE SCALE GENOMIC DNA]</scope>
    <source>
        <strain evidence="2 3">P6497</strain>
    </source>
</reference>
<evidence type="ECO:0000256" key="1">
    <source>
        <dbReference type="SAM" id="MobiDB-lite"/>
    </source>
</evidence>
<feature type="region of interest" description="Disordered" evidence="1">
    <location>
        <begin position="1"/>
        <end position="22"/>
    </location>
</feature>
<dbReference type="GeneID" id="20647174"/>
<feature type="compositionally biased region" description="Polar residues" evidence="1">
    <location>
        <begin position="153"/>
        <end position="163"/>
    </location>
</feature>
<keyword evidence="3" id="KW-1185">Reference proteome</keyword>
<feature type="compositionally biased region" description="Basic residues" evidence="1">
    <location>
        <begin position="101"/>
        <end position="110"/>
    </location>
</feature>
<feature type="compositionally biased region" description="Basic and acidic residues" evidence="1">
    <location>
        <begin position="164"/>
        <end position="174"/>
    </location>
</feature>
<protein>
    <submittedName>
        <fullName evidence="2">Uncharacterized protein</fullName>
    </submittedName>
</protein>